<dbReference type="AlphaFoldDB" id="A0A1M5NXZ3"/>
<sequence length="356" mass="38743">MSTGKDSSRYWLAAALLAVSGWASALPLVVITDMEPDDRIALELLMGHAEHRLVLVGSTVMHASRKQALAQQVMTSHGLEAVPVVVGSGGQAEDFPAIQSSAAARAYEQEGQGILDPDSLRELNLNQPRSDSALRHALCRVLKQHEAVEILLLAPPTDLAAVLQAQPELQGRIEHIHVMGGWVEHDGVLRTTYNWNMDPSASAALMAMEQIPMTLFSSDLIKQTFQGGSISRTGNPVLFEQMQGVTDSNPAMADFFTATASWDQHVLARIPALVPVIGDDAGYQFTPADPLLVGAMRDPAMVLASEPVSIQIDLEAMDPQRGYAVEVTPNPDSRINWVTEMDPDRFLQLLSEHFNR</sequence>
<keyword evidence="1 4" id="KW-0378">Hydrolase</keyword>
<dbReference type="InterPro" id="IPR023186">
    <property type="entry name" value="IUNH"/>
</dbReference>
<dbReference type="EMBL" id="FQXG01000001">
    <property type="protein sequence ID" value="SHG94335.1"/>
    <property type="molecule type" value="Genomic_DNA"/>
</dbReference>
<organism evidence="4 5">
    <name type="scientific">Ferrimonas marina</name>
    <dbReference type="NCBI Taxonomy" id="299255"/>
    <lineage>
        <taxon>Bacteria</taxon>
        <taxon>Pseudomonadati</taxon>
        <taxon>Pseudomonadota</taxon>
        <taxon>Gammaproteobacteria</taxon>
        <taxon>Alteromonadales</taxon>
        <taxon>Ferrimonadaceae</taxon>
        <taxon>Ferrimonas</taxon>
    </lineage>
</organism>
<dbReference type="Gene3D" id="3.90.245.10">
    <property type="entry name" value="Ribonucleoside hydrolase-like"/>
    <property type="match status" value="1"/>
</dbReference>
<proteinExistence type="predicted"/>
<gene>
    <name evidence="4" type="ORF">SAMN02745129_1217</name>
</gene>
<keyword evidence="2" id="KW-0326">Glycosidase</keyword>
<protein>
    <submittedName>
        <fullName evidence="4">Inosine-uridine nucleoside N-ribohydrolase</fullName>
    </submittedName>
</protein>
<dbReference type="SUPFAM" id="SSF53590">
    <property type="entry name" value="Nucleoside hydrolase"/>
    <property type="match status" value="1"/>
</dbReference>
<dbReference type="PANTHER" id="PTHR12304:SF4">
    <property type="entry name" value="URIDINE NUCLEOSIDASE"/>
    <property type="match status" value="1"/>
</dbReference>
<keyword evidence="5" id="KW-1185">Reference proteome</keyword>
<evidence type="ECO:0000256" key="1">
    <source>
        <dbReference type="ARBA" id="ARBA00022801"/>
    </source>
</evidence>
<evidence type="ECO:0000259" key="3">
    <source>
        <dbReference type="Pfam" id="PF01156"/>
    </source>
</evidence>
<evidence type="ECO:0000313" key="4">
    <source>
        <dbReference type="EMBL" id="SHG94335.1"/>
    </source>
</evidence>
<dbReference type="OrthoDB" id="9797882at2"/>
<accession>A0A1M5NXZ3</accession>
<feature type="domain" description="Inosine/uridine-preferring nucleoside hydrolase" evidence="3">
    <location>
        <begin position="32"/>
        <end position="348"/>
    </location>
</feature>
<dbReference type="STRING" id="299255.SAMN02745129_1217"/>
<evidence type="ECO:0000256" key="2">
    <source>
        <dbReference type="ARBA" id="ARBA00023295"/>
    </source>
</evidence>
<dbReference type="GO" id="GO:0005829">
    <property type="term" value="C:cytosol"/>
    <property type="evidence" value="ECO:0007669"/>
    <property type="project" value="TreeGrafter"/>
</dbReference>
<name>A0A1M5NXZ3_9GAMM</name>
<dbReference type="Proteomes" id="UP000184268">
    <property type="component" value="Unassembled WGS sequence"/>
</dbReference>
<dbReference type="Pfam" id="PF01156">
    <property type="entry name" value="IU_nuc_hydro"/>
    <property type="match status" value="1"/>
</dbReference>
<evidence type="ECO:0000313" key="5">
    <source>
        <dbReference type="Proteomes" id="UP000184268"/>
    </source>
</evidence>
<dbReference type="GO" id="GO:0006152">
    <property type="term" value="P:purine nucleoside catabolic process"/>
    <property type="evidence" value="ECO:0007669"/>
    <property type="project" value="TreeGrafter"/>
</dbReference>
<reference evidence="4 5" key="1">
    <citation type="submission" date="2016-11" db="EMBL/GenBank/DDBJ databases">
        <authorList>
            <person name="Jaros S."/>
            <person name="Januszkiewicz K."/>
            <person name="Wedrychowicz H."/>
        </authorList>
    </citation>
    <scope>NUCLEOTIDE SEQUENCE [LARGE SCALE GENOMIC DNA]</scope>
    <source>
        <strain evidence="4 5">DSM 16917</strain>
    </source>
</reference>
<dbReference type="RefSeq" id="WP_067658468.1">
    <property type="nucleotide sequence ID" value="NZ_FQXG01000001.1"/>
</dbReference>
<dbReference type="PANTHER" id="PTHR12304">
    <property type="entry name" value="INOSINE-URIDINE PREFERRING NUCLEOSIDE HYDROLASE"/>
    <property type="match status" value="1"/>
</dbReference>
<dbReference type="InterPro" id="IPR036452">
    <property type="entry name" value="Ribo_hydro-like"/>
</dbReference>
<dbReference type="InterPro" id="IPR001910">
    <property type="entry name" value="Inosine/uridine_hydrolase_dom"/>
</dbReference>
<dbReference type="GO" id="GO:0008477">
    <property type="term" value="F:purine nucleosidase activity"/>
    <property type="evidence" value="ECO:0007669"/>
    <property type="project" value="TreeGrafter"/>
</dbReference>